<proteinExistence type="predicted"/>
<sequence length="123" mass="14414">MPLTGHWTEVTRGLRQLVIKIQPFAPFTYRGLVEFLVQVEDELDHLGDQPLERQHTANQLIFDLLIEPVHQSLPNTIADQVHKEHHLMRTYAQDEPEAVRYGYVTTLWVSRVYACRTVYRNGF</sequence>
<reference evidence="1" key="1">
    <citation type="journal article" date="2013" name="J. Plant Res.">
        <title>Effect of fungi and light on seed germination of three Opuntia species from semiarid lands of central Mexico.</title>
        <authorList>
            <person name="Delgado-Sanchez P."/>
            <person name="Jimenez-Bremont J.F."/>
            <person name="Guerrero-Gonzalez Mde L."/>
            <person name="Flores J."/>
        </authorList>
    </citation>
    <scope>NUCLEOTIDE SEQUENCE</scope>
    <source>
        <tissue evidence="1">Cladode</tissue>
    </source>
</reference>
<name>A0A7C8YGE1_OPUST</name>
<accession>A0A7C8YGE1</accession>
<reference evidence="1" key="2">
    <citation type="submission" date="2020-07" db="EMBL/GenBank/DDBJ databases">
        <authorList>
            <person name="Vera ALvarez R."/>
            <person name="Arias-Moreno D.M."/>
            <person name="Jimenez-Jacinto V."/>
            <person name="Jimenez-Bremont J.F."/>
            <person name="Swaminathan K."/>
            <person name="Moose S.P."/>
            <person name="Guerrero-Gonzalez M.L."/>
            <person name="Marino-Ramirez L."/>
            <person name="Landsman D."/>
            <person name="Rodriguez-Kessler M."/>
            <person name="Delgado-Sanchez P."/>
        </authorList>
    </citation>
    <scope>NUCLEOTIDE SEQUENCE</scope>
    <source>
        <tissue evidence="1">Cladode</tissue>
    </source>
</reference>
<evidence type="ECO:0000313" key="1">
    <source>
        <dbReference type="EMBL" id="MBA4617538.1"/>
    </source>
</evidence>
<protein>
    <submittedName>
        <fullName evidence="1">Uncharacterized protein</fullName>
    </submittedName>
</protein>
<dbReference type="AlphaFoldDB" id="A0A7C8YGE1"/>
<dbReference type="EMBL" id="GISG01016913">
    <property type="protein sequence ID" value="MBA4617538.1"/>
    <property type="molecule type" value="Transcribed_RNA"/>
</dbReference>
<organism evidence="1">
    <name type="scientific">Opuntia streptacantha</name>
    <name type="common">Prickly pear cactus</name>
    <name type="synonym">Opuntia cardona</name>
    <dbReference type="NCBI Taxonomy" id="393608"/>
    <lineage>
        <taxon>Eukaryota</taxon>
        <taxon>Viridiplantae</taxon>
        <taxon>Streptophyta</taxon>
        <taxon>Embryophyta</taxon>
        <taxon>Tracheophyta</taxon>
        <taxon>Spermatophyta</taxon>
        <taxon>Magnoliopsida</taxon>
        <taxon>eudicotyledons</taxon>
        <taxon>Gunneridae</taxon>
        <taxon>Pentapetalae</taxon>
        <taxon>Caryophyllales</taxon>
        <taxon>Cactineae</taxon>
        <taxon>Cactaceae</taxon>
        <taxon>Opuntioideae</taxon>
        <taxon>Opuntia</taxon>
    </lineage>
</organism>